<sequence length="153" mass="16339">MVSTSKLISIVLAGVTLPTAVLGGNLYALNNCDFDVWCWGAKNDGTTSPEVLTGARGGIYESPLPAQDDDVGSVVKCSMHADYSQPFQMELAVQDGRSWFDLSAIDGDPFLPFTRHADVAGQCLLHCDAGSISCEYPVQVDCATTEDAWLSLC</sequence>
<evidence type="ECO:0000313" key="1">
    <source>
        <dbReference type="EMBL" id="KAI4861205.1"/>
    </source>
</evidence>
<proteinExistence type="predicted"/>
<protein>
    <submittedName>
        <fullName evidence="1">Uncharacterized protein</fullName>
    </submittedName>
</protein>
<dbReference type="EMBL" id="MU393559">
    <property type="protein sequence ID" value="KAI4861205.1"/>
    <property type="molecule type" value="Genomic_DNA"/>
</dbReference>
<accession>A0ACB9YP44</accession>
<gene>
    <name evidence="1" type="ORF">F4820DRAFT_452155</name>
</gene>
<reference evidence="1 2" key="1">
    <citation type="journal article" date="2022" name="New Phytol.">
        <title>Ecological generalism drives hyperdiversity of secondary metabolite gene clusters in xylarialean endophytes.</title>
        <authorList>
            <person name="Franco M.E.E."/>
            <person name="Wisecaver J.H."/>
            <person name="Arnold A.E."/>
            <person name="Ju Y.M."/>
            <person name="Slot J.C."/>
            <person name="Ahrendt S."/>
            <person name="Moore L.P."/>
            <person name="Eastman K.E."/>
            <person name="Scott K."/>
            <person name="Konkel Z."/>
            <person name="Mondo S.J."/>
            <person name="Kuo A."/>
            <person name="Hayes R.D."/>
            <person name="Haridas S."/>
            <person name="Andreopoulos B."/>
            <person name="Riley R."/>
            <person name="LaButti K."/>
            <person name="Pangilinan J."/>
            <person name="Lipzen A."/>
            <person name="Amirebrahimi M."/>
            <person name="Yan J."/>
            <person name="Adam C."/>
            <person name="Keymanesh K."/>
            <person name="Ng V."/>
            <person name="Louie K."/>
            <person name="Northen T."/>
            <person name="Drula E."/>
            <person name="Henrissat B."/>
            <person name="Hsieh H.M."/>
            <person name="Youens-Clark K."/>
            <person name="Lutzoni F."/>
            <person name="Miadlikowska J."/>
            <person name="Eastwood D.C."/>
            <person name="Hamelin R.C."/>
            <person name="Grigoriev I.V."/>
            <person name="U'Ren J.M."/>
        </authorList>
    </citation>
    <scope>NUCLEOTIDE SEQUENCE [LARGE SCALE GENOMIC DNA]</scope>
    <source>
        <strain evidence="1 2">CBS 119005</strain>
    </source>
</reference>
<keyword evidence="2" id="KW-1185">Reference proteome</keyword>
<dbReference type="Proteomes" id="UP001497700">
    <property type="component" value="Unassembled WGS sequence"/>
</dbReference>
<organism evidence="1 2">
    <name type="scientific">Hypoxylon rubiginosum</name>
    <dbReference type="NCBI Taxonomy" id="110542"/>
    <lineage>
        <taxon>Eukaryota</taxon>
        <taxon>Fungi</taxon>
        <taxon>Dikarya</taxon>
        <taxon>Ascomycota</taxon>
        <taxon>Pezizomycotina</taxon>
        <taxon>Sordariomycetes</taxon>
        <taxon>Xylariomycetidae</taxon>
        <taxon>Xylariales</taxon>
        <taxon>Hypoxylaceae</taxon>
        <taxon>Hypoxylon</taxon>
    </lineage>
</organism>
<evidence type="ECO:0000313" key="2">
    <source>
        <dbReference type="Proteomes" id="UP001497700"/>
    </source>
</evidence>
<name>A0ACB9YP44_9PEZI</name>
<comment type="caution">
    <text evidence="1">The sequence shown here is derived from an EMBL/GenBank/DDBJ whole genome shotgun (WGS) entry which is preliminary data.</text>
</comment>